<accession>A0A0X3TUG9</accession>
<sequence>MIEAEKGYRAVEELSVGDKVRVSSGELLPIKWIGEKTLSVEMLKRNPRLRPVRIQKGAIGAGVPDRDLYVSPQHRIVLEGWRAELLFGEPKVFVAAIHLVNDKTIRQVWSNEAVTYYHIACSRHAILMSNGLPSESLFLGDMALLSFGREDAEELCALFPELRSPASIWMQTRVPCLKRSEAEALRDTLTS</sequence>
<organism evidence="2 3">
    <name type="scientific">Ruegeria profundi</name>
    <dbReference type="NCBI Taxonomy" id="1685378"/>
    <lineage>
        <taxon>Bacteria</taxon>
        <taxon>Pseudomonadati</taxon>
        <taxon>Pseudomonadota</taxon>
        <taxon>Alphaproteobacteria</taxon>
        <taxon>Rhodobacterales</taxon>
        <taxon>Roseobacteraceae</taxon>
        <taxon>Ruegeria</taxon>
    </lineage>
</organism>
<keyword evidence="3" id="KW-1185">Reference proteome</keyword>
<feature type="domain" description="Hedgehog/Intein (Hint)" evidence="1">
    <location>
        <begin position="2"/>
        <end position="140"/>
    </location>
</feature>
<proteinExistence type="predicted"/>
<name>A0A0X3TUG9_9RHOB</name>
<dbReference type="InterPro" id="IPR028992">
    <property type="entry name" value="Hedgehog/Intein_dom"/>
</dbReference>
<dbReference type="AlphaFoldDB" id="A0A0X3TUG9"/>
<comment type="caution">
    <text evidence="2">The sequence shown here is derived from an EMBL/GenBank/DDBJ whole genome shotgun (WGS) entry which is preliminary data.</text>
</comment>
<dbReference type="InterPro" id="IPR036844">
    <property type="entry name" value="Hint_dom_sf"/>
</dbReference>
<reference evidence="3" key="1">
    <citation type="submission" date="2015-12" db="EMBL/GenBank/DDBJ databases">
        <authorList>
            <person name="Zhang G."/>
            <person name="Stingl U."/>
        </authorList>
    </citation>
    <scope>NUCLEOTIDE SEQUENCE [LARGE SCALE GENOMIC DNA]</scope>
    <source>
        <strain evidence="3">ZGT108</strain>
    </source>
</reference>
<dbReference type="EMBL" id="LQBP01000004">
    <property type="protein sequence ID" value="KUJ79359.1"/>
    <property type="molecule type" value="Genomic_DNA"/>
</dbReference>
<dbReference type="Pfam" id="PF13403">
    <property type="entry name" value="Hint_2"/>
    <property type="match status" value="1"/>
</dbReference>
<evidence type="ECO:0000313" key="2">
    <source>
        <dbReference type="EMBL" id="KUJ79359.1"/>
    </source>
</evidence>
<gene>
    <name evidence="2" type="ORF">AVO44_09005</name>
</gene>
<evidence type="ECO:0000313" key="3">
    <source>
        <dbReference type="Proteomes" id="UP000053690"/>
    </source>
</evidence>
<protein>
    <recommendedName>
        <fullName evidence="1">Hedgehog/Intein (Hint) domain-containing protein</fullName>
    </recommendedName>
</protein>
<dbReference type="Proteomes" id="UP000053690">
    <property type="component" value="Unassembled WGS sequence"/>
</dbReference>
<dbReference type="STRING" id="1685378.AVO44_09005"/>
<dbReference type="SUPFAM" id="SSF51294">
    <property type="entry name" value="Hedgehog/intein (Hint) domain"/>
    <property type="match status" value="1"/>
</dbReference>
<evidence type="ECO:0000259" key="1">
    <source>
        <dbReference type="Pfam" id="PF13403"/>
    </source>
</evidence>